<dbReference type="EMBL" id="KP037007">
    <property type="protein sequence ID" value="AIX13123.1"/>
    <property type="molecule type" value="Genomic_DNA"/>
</dbReference>
<dbReference type="KEGG" id="vg:24623242"/>
<accession>A0A0A0YXJ8</accession>
<feature type="compositionally biased region" description="Basic and acidic residues" evidence="1">
    <location>
        <begin position="180"/>
        <end position="210"/>
    </location>
</feature>
<evidence type="ECO:0000256" key="1">
    <source>
        <dbReference type="SAM" id="MobiDB-lite"/>
    </source>
</evidence>
<dbReference type="RefSeq" id="YP_009147627.1">
    <property type="nucleotide sequence ID" value="NC_027340.1"/>
</dbReference>
<gene>
    <name evidence="2" type="ORF">NW77_115</name>
</gene>
<sequence>MSYQNSKMSENLLNTLDALKARDELSAEATNSFEANTNKETGEWMGDPPDGYKPMEAPEIKVTSKETNVKEFEHSDARTDYIRVRDTTYALQEATMLMLGEAAKLAAATEAPRAFSVFKELGELMRGLNKDLMENQKSFKSVTLGEEPKTNDEGETEISVESDGKGGTRVTVGKTTQRRTSRDLMEVANRVRQEQEEKRKEEEQRRRDAEAIDADVEDVEEKPNADDASATTTSD</sequence>
<feature type="compositionally biased region" description="Polar residues" evidence="1">
    <location>
        <begin position="28"/>
        <end position="39"/>
    </location>
</feature>
<protein>
    <submittedName>
        <fullName evidence="2">Terminase DNA packaging enzyme small subunit</fullName>
    </submittedName>
</protein>
<reference evidence="2 3" key="1">
    <citation type="submission" date="2014-10" db="EMBL/GenBank/DDBJ databases">
        <title>Characterization of a new ViI-like Erwinia amylovora bacteriophage.</title>
        <authorList>
            <person name="Lagonenko A.L."/>
            <person name="Valentovich L.N."/>
        </authorList>
    </citation>
    <scope>NUCLEOTIDE SEQUENCE [LARGE SCALE GENOMIC DNA]</scope>
</reference>
<dbReference type="Gene3D" id="1.10.287.1060">
    <property type="entry name" value="ESAT-6-like"/>
    <property type="match status" value="1"/>
</dbReference>
<evidence type="ECO:0000313" key="3">
    <source>
        <dbReference type="Proteomes" id="UP000030322"/>
    </source>
</evidence>
<organism evidence="2 3">
    <name type="scientific">Erwinia phage phiEa2809</name>
    <dbReference type="NCBI Taxonomy" id="1564096"/>
    <lineage>
        <taxon>Viruses</taxon>
        <taxon>Duplodnaviria</taxon>
        <taxon>Heunggongvirae</taxon>
        <taxon>Uroviricota</taxon>
        <taxon>Caudoviricetes</taxon>
        <taxon>Pantevenvirales</taxon>
        <taxon>Ackermannviridae</taxon>
        <taxon>Nezavisimistyvirus</taxon>
        <taxon>Nezavisimistyvirus Ea2809</taxon>
    </lineage>
</organism>
<dbReference type="Pfam" id="PF11053">
    <property type="entry name" value="DNA_Packaging"/>
    <property type="match status" value="1"/>
</dbReference>
<feature type="compositionally biased region" description="Acidic residues" evidence="1">
    <location>
        <begin position="211"/>
        <end position="220"/>
    </location>
</feature>
<dbReference type="OrthoDB" id="10261at10239"/>
<dbReference type="InterPro" id="IPR020342">
    <property type="entry name" value="Phage_T4_Gp16_DNA-pack"/>
</dbReference>
<dbReference type="GeneID" id="24623242"/>
<evidence type="ECO:0000313" key="2">
    <source>
        <dbReference type="EMBL" id="AIX13123.1"/>
    </source>
</evidence>
<proteinExistence type="predicted"/>
<feature type="region of interest" description="Disordered" evidence="1">
    <location>
        <begin position="27"/>
        <end position="55"/>
    </location>
</feature>
<dbReference type="Proteomes" id="UP000030322">
    <property type="component" value="Segment"/>
</dbReference>
<keyword evidence="3" id="KW-1185">Reference proteome</keyword>
<feature type="region of interest" description="Disordered" evidence="1">
    <location>
        <begin position="139"/>
        <end position="235"/>
    </location>
</feature>
<name>A0A0A0YXJ8_9CAUD</name>